<protein>
    <recommendedName>
        <fullName evidence="3">BTB domain-containing protein</fullName>
    </recommendedName>
</protein>
<dbReference type="AlphaFoldDB" id="A0A4Z0A0R2"/>
<keyword evidence="2" id="KW-1185">Reference proteome</keyword>
<dbReference type="EMBL" id="SFCI01000418">
    <property type="protein sequence ID" value="TFY79923.1"/>
    <property type="molecule type" value="Genomic_DNA"/>
</dbReference>
<sequence>MLAVGDGNLDCNETFEDCAVVRLQDDPQDITWLLQALYYPRKCGRKGDVIDFEILVSLFETTSKYAFDELRRELVEHMKIMFPTNLDSYGSEESISTIPKDYDAAIAVEMGIKYNIPAIMPLACYEAAFFTITELFNDPRQTKFNGAPMVLDRETERACLLSREKLTGIVTQVLDIADLAENPWTNSETGIECDVCGGIEDSERQVIEQTYRSLELDIFRDFWTKSVNSRSMDTLKKLRGRLSPCCDPRLRSFDQEVCQKIWNRLPEACGYADWNAVLEAQAKSSGV</sequence>
<organism evidence="1 2">
    <name type="scientific">Hericium alpestre</name>
    <dbReference type="NCBI Taxonomy" id="135208"/>
    <lineage>
        <taxon>Eukaryota</taxon>
        <taxon>Fungi</taxon>
        <taxon>Dikarya</taxon>
        <taxon>Basidiomycota</taxon>
        <taxon>Agaricomycotina</taxon>
        <taxon>Agaricomycetes</taxon>
        <taxon>Russulales</taxon>
        <taxon>Hericiaceae</taxon>
        <taxon>Hericium</taxon>
    </lineage>
</organism>
<dbReference type="STRING" id="135208.A0A4Z0A0R2"/>
<comment type="caution">
    <text evidence="1">The sequence shown here is derived from an EMBL/GenBank/DDBJ whole genome shotgun (WGS) entry which is preliminary data.</text>
</comment>
<accession>A0A4Z0A0R2</accession>
<dbReference type="OrthoDB" id="2971889at2759"/>
<reference evidence="1 2" key="1">
    <citation type="submission" date="2019-02" db="EMBL/GenBank/DDBJ databases">
        <title>Genome sequencing of the rare red list fungi Hericium alpestre (H. flagellum).</title>
        <authorList>
            <person name="Buettner E."/>
            <person name="Kellner H."/>
        </authorList>
    </citation>
    <scope>NUCLEOTIDE SEQUENCE [LARGE SCALE GENOMIC DNA]</scope>
    <source>
        <strain evidence="1 2">DSM 108284</strain>
    </source>
</reference>
<proteinExistence type="predicted"/>
<dbReference type="Proteomes" id="UP000298061">
    <property type="component" value="Unassembled WGS sequence"/>
</dbReference>
<evidence type="ECO:0000313" key="2">
    <source>
        <dbReference type="Proteomes" id="UP000298061"/>
    </source>
</evidence>
<evidence type="ECO:0008006" key="3">
    <source>
        <dbReference type="Google" id="ProtNLM"/>
    </source>
</evidence>
<evidence type="ECO:0000313" key="1">
    <source>
        <dbReference type="EMBL" id="TFY79923.1"/>
    </source>
</evidence>
<name>A0A4Z0A0R2_9AGAM</name>
<gene>
    <name evidence="1" type="ORF">EWM64_g4086</name>
</gene>